<name>A0A9D4FFR0_DREPO</name>
<reference evidence="1" key="1">
    <citation type="journal article" date="2019" name="bioRxiv">
        <title>The Genome of the Zebra Mussel, Dreissena polymorpha: A Resource for Invasive Species Research.</title>
        <authorList>
            <person name="McCartney M.A."/>
            <person name="Auch B."/>
            <person name="Kono T."/>
            <person name="Mallez S."/>
            <person name="Zhang Y."/>
            <person name="Obille A."/>
            <person name="Becker A."/>
            <person name="Abrahante J.E."/>
            <person name="Garbe J."/>
            <person name="Badalamenti J.P."/>
            <person name="Herman A."/>
            <person name="Mangelson H."/>
            <person name="Liachko I."/>
            <person name="Sullivan S."/>
            <person name="Sone E.D."/>
            <person name="Koren S."/>
            <person name="Silverstein K.A.T."/>
            <person name="Beckman K.B."/>
            <person name="Gohl D.M."/>
        </authorList>
    </citation>
    <scope>NUCLEOTIDE SEQUENCE</scope>
    <source>
        <strain evidence="1">Duluth1</strain>
        <tissue evidence="1">Whole animal</tissue>
    </source>
</reference>
<gene>
    <name evidence="1" type="ORF">DPMN_151053</name>
</gene>
<proteinExistence type="predicted"/>
<dbReference type="AlphaFoldDB" id="A0A9D4FFR0"/>
<dbReference type="Proteomes" id="UP000828390">
    <property type="component" value="Unassembled WGS sequence"/>
</dbReference>
<dbReference type="EMBL" id="JAIWYP010000007">
    <property type="protein sequence ID" value="KAH3797472.1"/>
    <property type="molecule type" value="Genomic_DNA"/>
</dbReference>
<accession>A0A9D4FFR0</accession>
<reference evidence="1" key="2">
    <citation type="submission" date="2020-11" db="EMBL/GenBank/DDBJ databases">
        <authorList>
            <person name="McCartney M.A."/>
            <person name="Auch B."/>
            <person name="Kono T."/>
            <person name="Mallez S."/>
            <person name="Becker A."/>
            <person name="Gohl D.M."/>
            <person name="Silverstein K.A.T."/>
            <person name="Koren S."/>
            <person name="Bechman K.B."/>
            <person name="Herman A."/>
            <person name="Abrahante J.E."/>
            <person name="Garbe J."/>
        </authorList>
    </citation>
    <scope>NUCLEOTIDE SEQUENCE</scope>
    <source>
        <strain evidence="1">Duluth1</strain>
        <tissue evidence="1">Whole animal</tissue>
    </source>
</reference>
<protein>
    <submittedName>
        <fullName evidence="1">Uncharacterized protein</fullName>
    </submittedName>
</protein>
<evidence type="ECO:0000313" key="1">
    <source>
        <dbReference type="EMBL" id="KAH3797472.1"/>
    </source>
</evidence>
<comment type="caution">
    <text evidence="1">The sequence shown here is derived from an EMBL/GenBank/DDBJ whole genome shotgun (WGS) entry which is preliminary data.</text>
</comment>
<sequence>MDTTGELKSMYMVGKLVKMVVPNLLKLVNAAAAMANLIRTAVVDEIPLIRVALIELTLFAMSFDLTVLHSIPKAPALSTSLF</sequence>
<organism evidence="1 2">
    <name type="scientific">Dreissena polymorpha</name>
    <name type="common">Zebra mussel</name>
    <name type="synonym">Mytilus polymorpha</name>
    <dbReference type="NCBI Taxonomy" id="45954"/>
    <lineage>
        <taxon>Eukaryota</taxon>
        <taxon>Metazoa</taxon>
        <taxon>Spiralia</taxon>
        <taxon>Lophotrochozoa</taxon>
        <taxon>Mollusca</taxon>
        <taxon>Bivalvia</taxon>
        <taxon>Autobranchia</taxon>
        <taxon>Heteroconchia</taxon>
        <taxon>Euheterodonta</taxon>
        <taxon>Imparidentia</taxon>
        <taxon>Neoheterodontei</taxon>
        <taxon>Myida</taxon>
        <taxon>Dreissenoidea</taxon>
        <taxon>Dreissenidae</taxon>
        <taxon>Dreissena</taxon>
    </lineage>
</organism>
<evidence type="ECO:0000313" key="2">
    <source>
        <dbReference type="Proteomes" id="UP000828390"/>
    </source>
</evidence>
<keyword evidence="2" id="KW-1185">Reference proteome</keyword>